<reference evidence="1" key="1">
    <citation type="submission" date="2020-03" db="EMBL/GenBank/DDBJ databases">
        <title>A mixture of massive structural variations and highly conserved coding sequences in Ustilaginoidea virens genome.</title>
        <authorList>
            <person name="Zhang K."/>
            <person name="Zhao Z."/>
            <person name="Zhang Z."/>
            <person name="Li Y."/>
            <person name="Hsiang T."/>
            <person name="Sun W."/>
        </authorList>
    </citation>
    <scope>NUCLEOTIDE SEQUENCE</scope>
    <source>
        <strain evidence="1">UV-8b</strain>
    </source>
</reference>
<name>A0A8E5MHY1_USTVR</name>
<accession>A0A8E5MHY1</accession>
<evidence type="ECO:0000313" key="2">
    <source>
        <dbReference type="Proteomes" id="UP000027002"/>
    </source>
</evidence>
<evidence type="ECO:0000313" key="1">
    <source>
        <dbReference type="EMBL" id="QUC20431.1"/>
    </source>
</evidence>
<gene>
    <name evidence="1" type="ORF">UV8b_04672</name>
</gene>
<protein>
    <submittedName>
        <fullName evidence="1">Uncharacterized protein</fullName>
    </submittedName>
</protein>
<dbReference type="RefSeq" id="XP_042998104.1">
    <property type="nucleotide sequence ID" value="XM_043142170.1"/>
</dbReference>
<dbReference type="GeneID" id="66065450"/>
<sequence length="145" mass="16330">MAQDCPGGRTGEIGRHGVEELIAWPRDEHEADNAQDDESWGCSANKYVCRRRASRLPATTCILLTRLGRSGLMHDTTCRCLEHLFSRRSCEAREAQDALHYAPLRTLWTESWRHIEVRPRIDERGFGLVSEIGAFAQVLVLAPGS</sequence>
<dbReference type="AlphaFoldDB" id="A0A8E5MHY1"/>
<organism evidence="1 2">
    <name type="scientific">Ustilaginoidea virens</name>
    <name type="common">Rice false smut fungus</name>
    <name type="synonym">Villosiclava virens</name>
    <dbReference type="NCBI Taxonomy" id="1159556"/>
    <lineage>
        <taxon>Eukaryota</taxon>
        <taxon>Fungi</taxon>
        <taxon>Dikarya</taxon>
        <taxon>Ascomycota</taxon>
        <taxon>Pezizomycotina</taxon>
        <taxon>Sordariomycetes</taxon>
        <taxon>Hypocreomycetidae</taxon>
        <taxon>Hypocreales</taxon>
        <taxon>Clavicipitaceae</taxon>
        <taxon>Ustilaginoidea</taxon>
    </lineage>
</organism>
<dbReference type="KEGG" id="uvi:66065450"/>
<proteinExistence type="predicted"/>
<dbReference type="Proteomes" id="UP000027002">
    <property type="component" value="Chromosome 4"/>
</dbReference>
<dbReference type="EMBL" id="CP072756">
    <property type="protein sequence ID" value="QUC20431.1"/>
    <property type="molecule type" value="Genomic_DNA"/>
</dbReference>
<keyword evidence="2" id="KW-1185">Reference proteome</keyword>